<organism evidence="1 2">
    <name type="scientific">Rhizobium tropici</name>
    <dbReference type="NCBI Taxonomy" id="398"/>
    <lineage>
        <taxon>Bacteria</taxon>
        <taxon>Pseudomonadati</taxon>
        <taxon>Pseudomonadota</taxon>
        <taxon>Alphaproteobacteria</taxon>
        <taxon>Hyphomicrobiales</taxon>
        <taxon>Rhizobiaceae</taxon>
        <taxon>Rhizobium/Agrobacterium group</taxon>
        <taxon>Rhizobium</taxon>
    </lineage>
</organism>
<dbReference type="Gene3D" id="3.40.190.10">
    <property type="entry name" value="Periplasmic binding protein-like II"/>
    <property type="match status" value="1"/>
</dbReference>
<accession>A0ABR6QS47</accession>
<evidence type="ECO:0000313" key="1">
    <source>
        <dbReference type="EMBL" id="MBB6489745.1"/>
    </source>
</evidence>
<gene>
    <name evidence="1" type="ORF">GGD45_000129</name>
</gene>
<keyword evidence="2" id="KW-1185">Reference proteome</keyword>
<evidence type="ECO:0000313" key="2">
    <source>
        <dbReference type="Proteomes" id="UP000526625"/>
    </source>
</evidence>
<dbReference type="EMBL" id="JACHBF010000001">
    <property type="protein sequence ID" value="MBB6489745.1"/>
    <property type="molecule type" value="Genomic_DNA"/>
</dbReference>
<name>A0ABR6QS47_RHITR</name>
<proteinExistence type="predicted"/>
<comment type="caution">
    <text evidence="1">The sequence shown here is derived from an EMBL/GenBank/DDBJ whole genome shotgun (WGS) entry which is preliminary data.</text>
</comment>
<reference evidence="1 2" key="1">
    <citation type="submission" date="2020-08" db="EMBL/GenBank/DDBJ databases">
        <title>Genomic Encyclopedia of Type Strains, Phase IV (KMG-V): Genome sequencing to study the core and pangenomes of soil and plant-associated prokaryotes.</title>
        <authorList>
            <person name="Whitman W."/>
        </authorList>
    </citation>
    <scope>NUCLEOTIDE SEQUENCE [LARGE SCALE GENOMIC DNA]</scope>
    <source>
        <strain evidence="1 2">SEMIA 4059</strain>
    </source>
</reference>
<dbReference type="RefSeq" id="WP_280117187.1">
    <property type="nucleotide sequence ID" value="NZ_JAADZA010000012.1"/>
</dbReference>
<dbReference type="Proteomes" id="UP000526625">
    <property type="component" value="Unassembled WGS sequence"/>
</dbReference>
<sequence length="43" mass="4448">MRMSAMGRPTVGALQYALTPWFAGVTTIDGKPGLEAVKAAIGL</sequence>
<protein>
    <submittedName>
        <fullName evidence="1">Uncharacterized protein</fullName>
    </submittedName>
</protein>